<dbReference type="GO" id="GO:0008986">
    <property type="term" value="F:pyruvate, water dikinase activity"/>
    <property type="evidence" value="ECO:0007669"/>
    <property type="project" value="UniProtKB-EC"/>
</dbReference>
<comment type="caution">
    <text evidence="17">The sequence shown here is derived from an EMBL/GenBank/DDBJ whole genome shotgun (WGS) entry which is preliminary data.</text>
</comment>
<feature type="domain" description="PEP-utilising enzyme mobile" evidence="15">
    <location>
        <begin position="473"/>
        <end position="541"/>
    </location>
</feature>
<sequence length="863" mass="91017">MWTPWRALKDRREARRRAALDALKVRYHTFRILLANNERALDRLARVEAALETGASTAELTGLVEDLQAVTFELVDGVSRLTDGGHQLLYARQLRLEEALRAALETMEETARQPSCQPLGRDLATERVGGKAASLSRLRQNGFPVPDGFAVTARACRDFLRESGLEARIRKMLHAAGSEGPGLAEACEKAREAVMAAPLPDWLREDLRQAGEKLAANGSARLAARSSALTEDTLEHSFAGQYVTVLNLTPDTLERGFLEVMAGVFGQRAVAYRLQAGLPAAACDMAVLVQEMVPAVGAGVLFTLDPVRPASGRMLVSAVPGLGILAVDGEAPTDIFRVSRDDLADVAGRPATKTIRAVPDPAGGVRREAVPEDERERPVIPPEVLARLCRLGLASEALAGAPQDMEWAVTASGELRVLQSRPVRLTGQAGGAAPATSGNAYFHGGMAACPGRCLGHTRHVRGPEDLDAPVCGPVIAVLAAATPEAARLLPSWQGVVAAGGNPTDHLSTVARELDRPMLTRAAGAVSAIPDGVPAVLDATAGAVLPVPAAVGELSDLLAAPRPETAKAPRVALTPGRVRVRELTVPLNLTDAYGPTFSAVECQSLHDIIRFAHEAAILALFEAGDELLDEAFSHVRILRGDAPFEVMVIDLGGGVREGATDRFITPDDVTSAPLAALWQGLNAQATPYAAPPSGPGGRDVGGVMGRGITDARGKRPVGEPNYALAARDYVNVNARVEFHFAMIDAVCGPRARGNYARLRVKGGGAATPLRERRATCLADILGAAGFYVDRRGDLVTANLTDVSGDDAAKGLVLLGRLLSFMRLLDAAMTDDDAPARAAAAFWAQAEETAIPADTPAREAAREGA</sequence>
<dbReference type="Pfam" id="PF01326">
    <property type="entry name" value="PPDK_N"/>
    <property type="match status" value="1"/>
</dbReference>
<evidence type="ECO:0000256" key="11">
    <source>
        <dbReference type="ARBA" id="ARBA00022840"/>
    </source>
</evidence>
<evidence type="ECO:0000256" key="7">
    <source>
        <dbReference type="ARBA" id="ARBA00022679"/>
    </source>
</evidence>
<evidence type="ECO:0000259" key="16">
    <source>
        <dbReference type="Pfam" id="PF01326"/>
    </source>
</evidence>
<evidence type="ECO:0000256" key="10">
    <source>
        <dbReference type="ARBA" id="ARBA00022777"/>
    </source>
</evidence>
<evidence type="ECO:0000256" key="13">
    <source>
        <dbReference type="ARBA" id="ARBA00033470"/>
    </source>
</evidence>
<dbReference type="Gene3D" id="3.50.30.10">
    <property type="entry name" value="Phosphohistidine domain"/>
    <property type="match status" value="1"/>
</dbReference>
<dbReference type="GO" id="GO:0006094">
    <property type="term" value="P:gluconeogenesis"/>
    <property type="evidence" value="ECO:0007669"/>
    <property type="project" value="UniProtKB-UniPathway"/>
</dbReference>
<dbReference type="InterPro" id="IPR013815">
    <property type="entry name" value="ATP_grasp_subdomain_1"/>
</dbReference>
<evidence type="ECO:0000256" key="8">
    <source>
        <dbReference type="ARBA" id="ARBA00022723"/>
    </source>
</evidence>
<dbReference type="eggNOG" id="COG0574">
    <property type="taxonomic scope" value="Bacteria"/>
</dbReference>
<dbReference type="EC" id="2.7.9.2" evidence="5"/>
<evidence type="ECO:0000313" key="17">
    <source>
        <dbReference type="EMBL" id="EFL49647.1"/>
    </source>
</evidence>
<gene>
    <name evidence="17" type="ORF">DesfrDRAFT_3637</name>
</gene>
<keyword evidence="7" id="KW-0808">Transferase</keyword>
<dbReference type="EMBL" id="AECZ01000037">
    <property type="protein sequence ID" value="EFL49647.1"/>
    <property type="molecule type" value="Genomic_DNA"/>
</dbReference>
<evidence type="ECO:0000256" key="12">
    <source>
        <dbReference type="ARBA" id="ARBA00022842"/>
    </source>
</evidence>
<organism evidence="17 18">
    <name type="scientific">Solidesulfovibrio fructosivorans JJ]</name>
    <dbReference type="NCBI Taxonomy" id="596151"/>
    <lineage>
        <taxon>Bacteria</taxon>
        <taxon>Pseudomonadati</taxon>
        <taxon>Thermodesulfobacteriota</taxon>
        <taxon>Desulfovibrionia</taxon>
        <taxon>Desulfovibrionales</taxon>
        <taxon>Desulfovibrionaceae</taxon>
        <taxon>Solidesulfovibrio</taxon>
    </lineage>
</organism>
<name>E1K187_SOLFR</name>
<evidence type="ECO:0000256" key="3">
    <source>
        <dbReference type="ARBA" id="ARBA00004742"/>
    </source>
</evidence>
<dbReference type="SUPFAM" id="SSF52009">
    <property type="entry name" value="Phosphohistidine domain"/>
    <property type="match status" value="1"/>
</dbReference>
<dbReference type="Proteomes" id="UP000006250">
    <property type="component" value="Unassembled WGS sequence"/>
</dbReference>
<dbReference type="RefSeq" id="WP_005996310.1">
    <property type="nucleotide sequence ID" value="NZ_AECZ01000037.1"/>
</dbReference>
<accession>E1K187</accession>
<dbReference type="PANTHER" id="PTHR43030:SF1">
    <property type="entry name" value="PHOSPHOENOLPYRUVATE SYNTHASE"/>
    <property type="match status" value="1"/>
</dbReference>
<evidence type="ECO:0000259" key="15">
    <source>
        <dbReference type="Pfam" id="PF00391"/>
    </source>
</evidence>
<keyword evidence="12" id="KW-0460">Magnesium</keyword>
<evidence type="ECO:0000256" key="9">
    <source>
        <dbReference type="ARBA" id="ARBA00022741"/>
    </source>
</evidence>
<comment type="similarity">
    <text evidence="4">Belongs to the PEP-utilizing enzyme family.</text>
</comment>
<evidence type="ECO:0000256" key="5">
    <source>
        <dbReference type="ARBA" id="ARBA00011996"/>
    </source>
</evidence>
<keyword evidence="11" id="KW-0067">ATP-binding</keyword>
<dbReference type="Pfam" id="PF00391">
    <property type="entry name" value="PEP-utilizers"/>
    <property type="match status" value="1"/>
</dbReference>
<dbReference type="eggNOG" id="COG3848">
    <property type="taxonomic scope" value="Bacteria"/>
</dbReference>
<feature type="domain" description="Pyruvate phosphate dikinase AMP/ATP-binding" evidence="16">
    <location>
        <begin position="126"/>
        <end position="430"/>
    </location>
</feature>
<dbReference type="OrthoDB" id="9760711at2"/>
<evidence type="ECO:0000256" key="14">
    <source>
        <dbReference type="ARBA" id="ARBA00047700"/>
    </source>
</evidence>
<keyword evidence="10 17" id="KW-0418">Kinase</keyword>
<dbReference type="UniPathway" id="UPA00138"/>
<reference evidence="17 18" key="1">
    <citation type="submission" date="2010-08" db="EMBL/GenBank/DDBJ databases">
        <title>The draft genome of Desulfovibrio fructosovorans JJ.</title>
        <authorList>
            <consortium name="US DOE Joint Genome Institute (JGI-PGF)"/>
            <person name="Lucas S."/>
            <person name="Copeland A."/>
            <person name="Lapidus A."/>
            <person name="Cheng J.-F."/>
            <person name="Bruce D."/>
            <person name="Goodwin L."/>
            <person name="Pitluck S."/>
            <person name="Land M.L."/>
            <person name="Hauser L."/>
            <person name="Chang Y.-J."/>
            <person name="Jeffries C."/>
            <person name="Wall J.D."/>
            <person name="Stahl D.A."/>
            <person name="Arkin A.P."/>
            <person name="Dehal P."/>
            <person name="Stolyar S.M."/>
            <person name="Hazen T.C."/>
            <person name="Woyke T.J."/>
        </authorList>
    </citation>
    <scope>NUCLEOTIDE SEQUENCE [LARGE SCALE GENOMIC DNA]</scope>
    <source>
        <strain evidence="17 18">JJ</strain>
    </source>
</reference>
<evidence type="ECO:0000256" key="4">
    <source>
        <dbReference type="ARBA" id="ARBA00007837"/>
    </source>
</evidence>
<comment type="catalytic activity">
    <reaction evidence="14">
        <text>pyruvate + ATP + H2O = phosphoenolpyruvate + AMP + phosphate + 2 H(+)</text>
        <dbReference type="Rhea" id="RHEA:11364"/>
        <dbReference type="ChEBI" id="CHEBI:15361"/>
        <dbReference type="ChEBI" id="CHEBI:15377"/>
        <dbReference type="ChEBI" id="CHEBI:15378"/>
        <dbReference type="ChEBI" id="CHEBI:30616"/>
        <dbReference type="ChEBI" id="CHEBI:43474"/>
        <dbReference type="ChEBI" id="CHEBI:58702"/>
        <dbReference type="ChEBI" id="CHEBI:456215"/>
        <dbReference type="EC" id="2.7.9.2"/>
    </reaction>
</comment>
<dbReference type="SUPFAM" id="SSF56059">
    <property type="entry name" value="Glutathione synthetase ATP-binding domain-like"/>
    <property type="match status" value="1"/>
</dbReference>
<dbReference type="Gene3D" id="3.30.470.20">
    <property type="entry name" value="ATP-grasp fold, B domain"/>
    <property type="match status" value="1"/>
</dbReference>
<keyword evidence="17" id="KW-0670">Pyruvate</keyword>
<dbReference type="InterPro" id="IPR006319">
    <property type="entry name" value="PEP_synth"/>
</dbReference>
<dbReference type="Gene3D" id="3.30.1490.20">
    <property type="entry name" value="ATP-grasp fold, A domain"/>
    <property type="match status" value="1"/>
</dbReference>
<dbReference type="InterPro" id="IPR002192">
    <property type="entry name" value="PPDK_AMP/ATP-bd"/>
</dbReference>
<dbReference type="STRING" id="596151.DesfrDRAFT_3637"/>
<dbReference type="PANTHER" id="PTHR43030">
    <property type="entry name" value="PHOSPHOENOLPYRUVATE SYNTHASE"/>
    <property type="match status" value="1"/>
</dbReference>
<dbReference type="GO" id="GO:0046872">
    <property type="term" value="F:metal ion binding"/>
    <property type="evidence" value="ECO:0007669"/>
    <property type="project" value="UniProtKB-KW"/>
</dbReference>
<keyword evidence="8" id="KW-0479">Metal-binding</keyword>
<keyword evidence="9" id="KW-0547">Nucleotide-binding</keyword>
<dbReference type="GO" id="GO:0005524">
    <property type="term" value="F:ATP binding"/>
    <property type="evidence" value="ECO:0007669"/>
    <property type="project" value="UniProtKB-KW"/>
</dbReference>
<evidence type="ECO:0000256" key="6">
    <source>
        <dbReference type="ARBA" id="ARBA00021623"/>
    </source>
</evidence>
<dbReference type="InterPro" id="IPR008279">
    <property type="entry name" value="PEP-util_enz_mobile_dom"/>
</dbReference>
<dbReference type="AlphaFoldDB" id="E1K187"/>
<comment type="pathway">
    <text evidence="3">Carbohydrate biosynthesis; gluconeogenesis.</text>
</comment>
<proteinExistence type="inferred from homology"/>
<evidence type="ECO:0000313" key="18">
    <source>
        <dbReference type="Proteomes" id="UP000006250"/>
    </source>
</evidence>
<dbReference type="InterPro" id="IPR036637">
    <property type="entry name" value="Phosphohistidine_dom_sf"/>
</dbReference>
<comment type="cofactor">
    <cofactor evidence="1">
        <name>Mg(2+)</name>
        <dbReference type="ChEBI" id="CHEBI:18420"/>
    </cofactor>
</comment>
<protein>
    <recommendedName>
        <fullName evidence="6">Phosphoenolpyruvate synthase</fullName>
        <ecNumber evidence="5">2.7.9.2</ecNumber>
    </recommendedName>
    <alternativeName>
        <fullName evidence="13">Pyruvate, water dikinase</fullName>
    </alternativeName>
</protein>
<comment type="function">
    <text evidence="2">Catalyzes the phosphorylation of pyruvate to phosphoenolpyruvate.</text>
</comment>
<evidence type="ECO:0000256" key="2">
    <source>
        <dbReference type="ARBA" id="ARBA00002988"/>
    </source>
</evidence>
<keyword evidence="18" id="KW-1185">Reference proteome</keyword>
<evidence type="ECO:0000256" key="1">
    <source>
        <dbReference type="ARBA" id="ARBA00001946"/>
    </source>
</evidence>